<name>A0A0F7ZXI4_9HYPO</name>
<organism evidence="12 13">
    <name type="scientific">Hirsutella minnesotensis 3608</name>
    <dbReference type="NCBI Taxonomy" id="1043627"/>
    <lineage>
        <taxon>Eukaryota</taxon>
        <taxon>Fungi</taxon>
        <taxon>Dikarya</taxon>
        <taxon>Ascomycota</taxon>
        <taxon>Pezizomycotina</taxon>
        <taxon>Sordariomycetes</taxon>
        <taxon>Hypocreomycetidae</taxon>
        <taxon>Hypocreales</taxon>
        <taxon>Ophiocordycipitaceae</taxon>
        <taxon>Hirsutella</taxon>
    </lineage>
</organism>
<comment type="catalytic activity">
    <reaction evidence="8">
        <text>L-threonyl-[protein] + ATP = O-phospho-L-threonyl-[protein] + ADP + H(+)</text>
        <dbReference type="Rhea" id="RHEA:46608"/>
        <dbReference type="Rhea" id="RHEA-COMP:11060"/>
        <dbReference type="Rhea" id="RHEA-COMP:11605"/>
        <dbReference type="ChEBI" id="CHEBI:15378"/>
        <dbReference type="ChEBI" id="CHEBI:30013"/>
        <dbReference type="ChEBI" id="CHEBI:30616"/>
        <dbReference type="ChEBI" id="CHEBI:61977"/>
        <dbReference type="ChEBI" id="CHEBI:456216"/>
        <dbReference type="EC" id="2.7.11.1"/>
    </reaction>
</comment>
<dbReference type="OrthoDB" id="4062651at2759"/>
<keyword evidence="13" id="KW-1185">Reference proteome</keyword>
<dbReference type="AlphaFoldDB" id="A0A0F7ZXI4"/>
<dbReference type="SUPFAM" id="SSF56112">
    <property type="entry name" value="Protein kinase-like (PK-like)"/>
    <property type="match status" value="1"/>
</dbReference>
<evidence type="ECO:0000256" key="4">
    <source>
        <dbReference type="ARBA" id="ARBA00013948"/>
    </source>
</evidence>
<evidence type="ECO:0000259" key="11">
    <source>
        <dbReference type="PROSITE" id="PS50011"/>
    </source>
</evidence>
<dbReference type="PROSITE" id="PS50011">
    <property type="entry name" value="PROTEIN_KINASE_DOM"/>
    <property type="match status" value="1"/>
</dbReference>
<evidence type="ECO:0000256" key="3">
    <source>
        <dbReference type="ARBA" id="ARBA00012513"/>
    </source>
</evidence>
<protein>
    <recommendedName>
        <fullName evidence="5">EKC/KEOPS complex subunit BUD32</fullName>
        <ecNumber evidence="3">2.7.11.1</ecNumber>
    </recommendedName>
    <alternativeName>
        <fullName evidence="6 7">Atypical Serine/threonine protein kinase BUD32</fullName>
    </alternativeName>
    <alternativeName>
        <fullName evidence="4">EKC/KEOPS complex subunit bud32</fullName>
    </alternativeName>
</protein>
<dbReference type="EMBL" id="KQ030607">
    <property type="protein sequence ID" value="KJZ70777.1"/>
    <property type="molecule type" value="Genomic_DNA"/>
</dbReference>
<dbReference type="InterPro" id="IPR000719">
    <property type="entry name" value="Prot_kinase_dom"/>
</dbReference>
<evidence type="ECO:0000256" key="1">
    <source>
        <dbReference type="ARBA" id="ARBA00003747"/>
    </source>
</evidence>
<accession>A0A0F7ZXI4</accession>
<feature type="region of interest" description="Disordered" evidence="10">
    <location>
        <begin position="269"/>
        <end position="293"/>
    </location>
</feature>
<comment type="subunit">
    <text evidence="2">Component of the EKC/KEOPS complex composed of at least BUD32, CGI121, GON7, KAE1 and PCC1; the whole complex dimerizes.</text>
</comment>
<evidence type="ECO:0000256" key="10">
    <source>
        <dbReference type="SAM" id="MobiDB-lite"/>
    </source>
</evidence>
<dbReference type="InterPro" id="IPR008266">
    <property type="entry name" value="Tyr_kinase_AS"/>
</dbReference>
<comment type="function">
    <text evidence="1">Component of the EKC/KEOPS complex that is required for the formation of a threonylcarbamoyl group on adenosine at position 37 (t(6)A37) in tRNAs that read codons beginning with adenine. The complex is probably involved in the transfer of the threonylcarbamoyl moiety of threonylcarbamoyl-AMP (TC-AMP) to the N6 group of A37. BUD32 has ATPase activity in the context of the EKC/KEOPS complex and likely plays a supporting role to the catalytic subunit KAE1. The EKC/KEOPS complex also promotes both telomere uncapping and telomere elongation. The complex is required for efficient recruitment of transcriptional coactivators.</text>
</comment>
<dbReference type="GO" id="GO:0004674">
    <property type="term" value="F:protein serine/threonine kinase activity"/>
    <property type="evidence" value="ECO:0007669"/>
    <property type="project" value="UniProtKB-EC"/>
</dbReference>
<evidence type="ECO:0000256" key="6">
    <source>
        <dbReference type="ARBA" id="ARBA00030980"/>
    </source>
</evidence>
<dbReference type="GO" id="GO:0005524">
    <property type="term" value="F:ATP binding"/>
    <property type="evidence" value="ECO:0007669"/>
    <property type="project" value="InterPro"/>
</dbReference>
<evidence type="ECO:0000256" key="9">
    <source>
        <dbReference type="ARBA" id="ARBA00048679"/>
    </source>
</evidence>
<evidence type="ECO:0000313" key="13">
    <source>
        <dbReference type="Proteomes" id="UP000054481"/>
    </source>
</evidence>
<feature type="domain" description="Protein kinase" evidence="11">
    <location>
        <begin position="1"/>
        <end position="293"/>
    </location>
</feature>
<reference evidence="12 13" key="1">
    <citation type="journal article" date="2014" name="Genome Biol. Evol.">
        <title>Comparative genomics and transcriptomics analyses reveal divergent lifestyle features of nematode endoparasitic fungus Hirsutella minnesotensis.</title>
        <authorList>
            <person name="Lai Y."/>
            <person name="Liu K."/>
            <person name="Zhang X."/>
            <person name="Zhang X."/>
            <person name="Li K."/>
            <person name="Wang N."/>
            <person name="Shu C."/>
            <person name="Wu Y."/>
            <person name="Wang C."/>
            <person name="Bushley K.E."/>
            <person name="Xiang M."/>
            <person name="Liu X."/>
        </authorList>
    </citation>
    <scope>NUCLEOTIDE SEQUENCE [LARGE SCALE GENOMIC DNA]</scope>
    <source>
        <strain evidence="12 13">3608</strain>
    </source>
</reference>
<evidence type="ECO:0000256" key="8">
    <source>
        <dbReference type="ARBA" id="ARBA00047899"/>
    </source>
</evidence>
<proteinExistence type="predicted"/>
<dbReference type="Proteomes" id="UP000054481">
    <property type="component" value="Unassembled WGS sequence"/>
</dbReference>
<comment type="catalytic activity">
    <reaction evidence="9">
        <text>L-seryl-[protein] + ATP = O-phospho-L-seryl-[protein] + ADP + H(+)</text>
        <dbReference type="Rhea" id="RHEA:17989"/>
        <dbReference type="Rhea" id="RHEA-COMP:9863"/>
        <dbReference type="Rhea" id="RHEA-COMP:11604"/>
        <dbReference type="ChEBI" id="CHEBI:15378"/>
        <dbReference type="ChEBI" id="CHEBI:29999"/>
        <dbReference type="ChEBI" id="CHEBI:30616"/>
        <dbReference type="ChEBI" id="CHEBI:83421"/>
        <dbReference type="ChEBI" id="CHEBI:456216"/>
        <dbReference type="EC" id="2.7.11.1"/>
    </reaction>
</comment>
<evidence type="ECO:0000256" key="7">
    <source>
        <dbReference type="ARBA" id="ARBA00033194"/>
    </source>
</evidence>
<dbReference type="InterPro" id="IPR011009">
    <property type="entry name" value="Kinase-like_dom_sf"/>
</dbReference>
<evidence type="ECO:0000256" key="5">
    <source>
        <dbReference type="ARBA" id="ARBA00019973"/>
    </source>
</evidence>
<dbReference type="PROSITE" id="PS00109">
    <property type="entry name" value="PROTEIN_KINASE_TYR"/>
    <property type="match status" value="1"/>
</dbReference>
<sequence length="293" mass="33576">MSAKSITDVYPIDGLCAVNVDFGGKEYRICWSGNWRNLPDLSTFPDLTGATITEIAQSLAMRQVWTQSEVIAHGADSHIRELRTCSDDFPICKVANDWRQRQAIRDEFFILRRFSELDANIVVPRTHPDPLRDDEGIFGFRMERLQKIPWGHSLSCLPALRKAVQQLHQARVIHFDLSPNNCMVNKYGNLIIIDFGRGGLIDNPVPLHKQKGPKRNSEMRYSIEQDLEGIERLKGTLNTWQQENRRVAKYEVAIWTKEALQRSPSLLLNPLHSQRDGGKTSRGNLHRGSFQYI</sequence>
<gene>
    <name evidence="12" type="ORF">HIM_09827</name>
</gene>
<dbReference type="Gene3D" id="1.10.510.10">
    <property type="entry name" value="Transferase(Phosphotransferase) domain 1"/>
    <property type="match status" value="1"/>
</dbReference>
<evidence type="ECO:0000313" key="12">
    <source>
        <dbReference type="EMBL" id="KJZ70777.1"/>
    </source>
</evidence>
<dbReference type="EC" id="2.7.11.1" evidence="3"/>
<evidence type="ECO:0000256" key="2">
    <source>
        <dbReference type="ARBA" id="ARBA00011534"/>
    </source>
</evidence>